<organism evidence="10 11">
    <name type="scientific">Enterococcus entomosocium</name>
    <dbReference type="NCBI Taxonomy" id="3034352"/>
    <lineage>
        <taxon>Bacteria</taxon>
        <taxon>Bacillati</taxon>
        <taxon>Bacillota</taxon>
        <taxon>Bacilli</taxon>
        <taxon>Lactobacillales</taxon>
        <taxon>Enterococcaceae</taxon>
        <taxon>Enterococcus</taxon>
    </lineage>
</organism>
<keyword evidence="3 6" id="KW-0808">Transferase</keyword>
<dbReference type="SUPFAM" id="SSF51230">
    <property type="entry name" value="Single hybrid motif"/>
    <property type="match status" value="1"/>
</dbReference>
<dbReference type="InterPro" id="IPR003016">
    <property type="entry name" value="2-oxoA_DH_lipoyl-BS"/>
</dbReference>
<dbReference type="PROSITE" id="PS51826">
    <property type="entry name" value="PSBD"/>
    <property type="match status" value="1"/>
</dbReference>
<evidence type="ECO:0000313" key="11">
    <source>
        <dbReference type="Proteomes" id="UP001554047"/>
    </source>
</evidence>
<dbReference type="Gene3D" id="3.30.559.10">
    <property type="entry name" value="Chloramphenicol acetyltransferase-like domain"/>
    <property type="match status" value="1"/>
</dbReference>
<feature type="domain" description="Peripheral subunit-binding (PSBD)" evidence="9">
    <location>
        <begin position="123"/>
        <end position="160"/>
    </location>
</feature>
<keyword evidence="11" id="KW-1185">Reference proteome</keyword>
<name>A0ABV3MAU9_9ENTE</name>
<dbReference type="Pfam" id="PF00198">
    <property type="entry name" value="2-oxoacid_dh"/>
    <property type="match status" value="1"/>
</dbReference>
<dbReference type="GO" id="GO:0016746">
    <property type="term" value="F:acyltransferase activity"/>
    <property type="evidence" value="ECO:0007669"/>
    <property type="project" value="UniProtKB-KW"/>
</dbReference>
<dbReference type="InterPro" id="IPR050743">
    <property type="entry name" value="2-oxoacid_DH_E2_comp"/>
</dbReference>
<dbReference type="EC" id="2.3.1.-" evidence="6"/>
<dbReference type="InterPro" id="IPR001078">
    <property type="entry name" value="2-oxoacid_DH_actylTfrase"/>
</dbReference>
<dbReference type="InterPro" id="IPR036625">
    <property type="entry name" value="E3-bd_dom_sf"/>
</dbReference>
<protein>
    <recommendedName>
        <fullName evidence="6">Dihydrolipoamide acetyltransferase component of pyruvate dehydrogenase complex</fullName>
        <ecNumber evidence="6">2.3.1.-</ecNumber>
    </recommendedName>
</protein>
<comment type="similarity">
    <text evidence="2 6">Belongs to the 2-oxoacid dehydrogenase family.</text>
</comment>
<dbReference type="Pfam" id="PF02817">
    <property type="entry name" value="E3_binding"/>
    <property type="match status" value="1"/>
</dbReference>
<evidence type="ECO:0000256" key="4">
    <source>
        <dbReference type="ARBA" id="ARBA00022823"/>
    </source>
</evidence>
<accession>A0ABV3MAU9</accession>
<dbReference type="PANTHER" id="PTHR43178:SF5">
    <property type="entry name" value="LIPOAMIDE ACYLTRANSFERASE COMPONENT OF BRANCHED-CHAIN ALPHA-KETO ACID DEHYDROGENASE COMPLEX, MITOCHONDRIAL"/>
    <property type="match status" value="1"/>
</dbReference>
<evidence type="ECO:0000256" key="2">
    <source>
        <dbReference type="ARBA" id="ARBA00007317"/>
    </source>
</evidence>
<dbReference type="InterPro" id="IPR011053">
    <property type="entry name" value="Single_hybrid_motif"/>
</dbReference>
<evidence type="ECO:0000256" key="5">
    <source>
        <dbReference type="ARBA" id="ARBA00023315"/>
    </source>
</evidence>
<dbReference type="Gene3D" id="4.10.320.10">
    <property type="entry name" value="E3-binding domain"/>
    <property type="match status" value="1"/>
</dbReference>
<evidence type="ECO:0000259" key="9">
    <source>
        <dbReference type="PROSITE" id="PS51826"/>
    </source>
</evidence>
<sequence length="405" mass="44063">MAHEVLMPKLSSTMTEGTITTWLKNEGDTIAIGDPIFEVMTDKIAIEVEAYEEGILLKKYLADGESVPVNSIIAYIGAANETVPPQMPSSEATQPDQAKQNQTNTETEKTAPRTNDQMMRTIRATPSARRLARERGIDLTTVQGSGPKGRIQALDIKAINKQPTVEPQIDEVVSESALIPWSPLRKAIAEKMVASKTTIPHVTMTAEVNLTKVIDLRNQLLQMIEQRTGERLSYLEIFAKATMIALKDFPIFNAHATDEGIKRFSAIHLGIAVALSEGLVVPVISSADQLGLADLTTAIKEKTRKAREGTLTNAEMSGGTFTISSLGKTKVKQFTPIINKPEVAILGIGGIYEKAIFNQTAVEVKNQSFVELNLSFDHRVVDGAPAAAFLTKIVSLLEDPLGFLL</sequence>
<dbReference type="Pfam" id="PF00364">
    <property type="entry name" value="Biotin_lipoyl"/>
    <property type="match status" value="1"/>
</dbReference>
<dbReference type="InterPro" id="IPR023213">
    <property type="entry name" value="CAT-like_dom_sf"/>
</dbReference>
<evidence type="ECO:0000256" key="3">
    <source>
        <dbReference type="ARBA" id="ARBA00022679"/>
    </source>
</evidence>
<dbReference type="InterPro" id="IPR000089">
    <property type="entry name" value="Biotin_lipoyl"/>
</dbReference>
<dbReference type="CDD" id="cd06849">
    <property type="entry name" value="lipoyl_domain"/>
    <property type="match status" value="1"/>
</dbReference>
<evidence type="ECO:0000256" key="1">
    <source>
        <dbReference type="ARBA" id="ARBA00001938"/>
    </source>
</evidence>
<evidence type="ECO:0000256" key="6">
    <source>
        <dbReference type="RuleBase" id="RU003423"/>
    </source>
</evidence>
<gene>
    <name evidence="10" type="ORF">AB1I55_05440</name>
</gene>
<dbReference type="PANTHER" id="PTHR43178">
    <property type="entry name" value="DIHYDROLIPOAMIDE ACETYLTRANSFERASE COMPONENT OF PYRUVATE DEHYDROGENASE COMPLEX"/>
    <property type="match status" value="1"/>
</dbReference>
<dbReference type="PROSITE" id="PS00189">
    <property type="entry name" value="LIPOYL"/>
    <property type="match status" value="1"/>
</dbReference>
<dbReference type="EMBL" id="JBFDTB010000006">
    <property type="protein sequence ID" value="MEW3465554.1"/>
    <property type="molecule type" value="Genomic_DNA"/>
</dbReference>
<comment type="caution">
    <text evidence="10">The sequence shown here is derived from an EMBL/GenBank/DDBJ whole genome shotgun (WGS) entry which is preliminary data.</text>
</comment>
<evidence type="ECO:0000256" key="7">
    <source>
        <dbReference type="SAM" id="MobiDB-lite"/>
    </source>
</evidence>
<proteinExistence type="inferred from homology"/>
<keyword evidence="5 6" id="KW-0012">Acyltransferase</keyword>
<dbReference type="PROSITE" id="PS50968">
    <property type="entry name" value="BIOTINYL_LIPOYL"/>
    <property type="match status" value="1"/>
</dbReference>
<keyword evidence="4 6" id="KW-0450">Lipoyl</keyword>
<evidence type="ECO:0000259" key="8">
    <source>
        <dbReference type="PROSITE" id="PS50968"/>
    </source>
</evidence>
<dbReference type="Proteomes" id="UP001554047">
    <property type="component" value="Unassembled WGS sequence"/>
</dbReference>
<feature type="domain" description="Lipoyl-binding" evidence="8">
    <location>
        <begin position="2"/>
        <end position="77"/>
    </location>
</feature>
<comment type="cofactor">
    <cofactor evidence="1 6">
        <name>(R)-lipoate</name>
        <dbReference type="ChEBI" id="CHEBI:83088"/>
    </cofactor>
</comment>
<dbReference type="RefSeq" id="WP_196043776.1">
    <property type="nucleotide sequence ID" value="NZ_JBDKDV010000013.1"/>
</dbReference>
<dbReference type="SUPFAM" id="SSF47005">
    <property type="entry name" value="Peripheral subunit-binding domain of 2-oxo acid dehydrogenase complex"/>
    <property type="match status" value="1"/>
</dbReference>
<feature type="compositionally biased region" description="Polar residues" evidence="7">
    <location>
        <begin position="88"/>
        <end position="105"/>
    </location>
</feature>
<dbReference type="Gene3D" id="2.40.50.100">
    <property type="match status" value="1"/>
</dbReference>
<feature type="region of interest" description="Disordered" evidence="7">
    <location>
        <begin position="84"/>
        <end position="114"/>
    </location>
</feature>
<dbReference type="SUPFAM" id="SSF52777">
    <property type="entry name" value="CoA-dependent acyltransferases"/>
    <property type="match status" value="1"/>
</dbReference>
<evidence type="ECO:0000313" key="10">
    <source>
        <dbReference type="EMBL" id="MEW3465554.1"/>
    </source>
</evidence>
<dbReference type="InterPro" id="IPR004167">
    <property type="entry name" value="PSBD"/>
</dbReference>
<reference evidence="10 11" key="1">
    <citation type="submission" date="2024-05" db="EMBL/GenBank/DDBJ databases">
        <title>Human gut microbiome strain richness.</title>
        <authorList>
            <person name="Chen-Liaw A."/>
        </authorList>
    </citation>
    <scope>NUCLEOTIDE SEQUENCE [LARGE SCALE GENOMIC DNA]</scope>
    <source>
        <strain evidence="10 11">J1100102st1_G3_J1100102_180507</strain>
    </source>
</reference>